<dbReference type="GeneID" id="115753183"/>
<dbReference type="Proteomes" id="UP000827889">
    <property type="component" value="Chromosome 6"/>
</dbReference>
<evidence type="ECO:0000313" key="9">
    <source>
        <dbReference type="RefSeq" id="XP_048137038.1"/>
    </source>
</evidence>
<evidence type="ECO:0000256" key="3">
    <source>
        <dbReference type="ARBA" id="ARBA00022676"/>
    </source>
</evidence>
<feature type="region of interest" description="Disordered" evidence="6">
    <location>
        <begin position="59"/>
        <end position="99"/>
    </location>
</feature>
<evidence type="ECO:0000256" key="2">
    <source>
        <dbReference type="ARBA" id="ARBA00010271"/>
    </source>
</evidence>
<evidence type="ECO:0000313" key="8">
    <source>
        <dbReference type="Proteomes" id="UP000827889"/>
    </source>
</evidence>
<keyword evidence="4" id="KW-0812">Transmembrane</keyword>
<keyword evidence="3" id="KW-0808">Transferase</keyword>
<keyword evidence="8" id="KW-1185">Reference proteome</keyword>
<dbReference type="Pfam" id="PF03016">
    <property type="entry name" value="Exostosin_GT47"/>
    <property type="match status" value="1"/>
</dbReference>
<sequence length="458" mass="52667">MFMLTKRTKHHHQPLHHKLLILLSTFTLASILYLSFSFSGSKHVHPSLHPDPLSVTVTAESPRAQSSSLRSQPHSPFANLTSPAPTSASSSADALSPPKKERDFGPYHDWLAFAANFQEMMRSFKIYVYPDAYYSSSSSSSSPFANIFLPHVDPFNPKLGNYFSEHMFKISLLRSSLVTSDPQQAQFFFMPFSINNMRNDPRVRHEGTIADFVAEYAARIGREFGFWNASGGADHFYAHCHSVGRDAASKHRDLLNHAVQVTCSSSYFQRSYVAHKDVALPQVWPRRDEQVLTPPSERHRLVFFSGRIQNSRIRQELIDTYENDTSMDVFSRSPFPYEEGLKGSRYCLHVKGYEVNTARVCDAIHYGCVPVILSNYYDLPFSNILDWSKFSVIINHREISSLKERLLAIPAEIYLSMYHNLSQVRKHFMWHTTPRGFDSFYMTAYQLWVRRGVHRLLY</sequence>
<comment type="subcellular location">
    <subcellularLocation>
        <location evidence="1">Golgi apparatus membrane</location>
        <topology evidence="1">Single-pass type II membrane protein</topology>
    </subcellularLocation>
</comment>
<feature type="domain" description="Exostosin GT47" evidence="7">
    <location>
        <begin position="121"/>
        <end position="406"/>
    </location>
</feature>
<reference evidence="9" key="1">
    <citation type="submission" date="2025-08" db="UniProtKB">
        <authorList>
            <consortium name="RefSeq"/>
        </authorList>
    </citation>
    <scope>IDENTIFICATION</scope>
    <source>
        <tissue evidence="9">Leaf</tissue>
    </source>
</reference>
<dbReference type="RefSeq" id="XP_048137038.1">
    <property type="nucleotide sequence ID" value="XM_048281081.1"/>
</dbReference>
<evidence type="ECO:0000256" key="6">
    <source>
        <dbReference type="SAM" id="MobiDB-lite"/>
    </source>
</evidence>
<evidence type="ECO:0000256" key="1">
    <source>
        <dbReference type="ARBA" id="ARBA00004323"/>
    </source>
</evidence>
<protein>
    <submittedName>
        <fullName evidence="9">Probable glycosyltransferase At3g07620</fullName>
    </submittedName>
</protein>
<feature type="compositionally biased region" description="Low complexity" evidence="6">
    <location>
        <begin position="80"/>
        <end position="97"/>
    </location>
</feature>
<keyword evidence="5" id="KW-0333">Golgi apparatus</keyword>
<dbReference type="InterPro" id="IPR004263">
    <property type="entry name" value="Exostosin"/>
</dbReference>
<accession>A0ABM3HKB2</accession>
<dbReference type="PANTHER" id="PTHR11062:SF235">
    <property type="entry name" value="GLYCOSYLTRANSFERASE-LIKE PROTEIN"/>
    <property type="match status" value="1"/>
</dbReference>
<evidence type="ECO:0000259" key="7">
    <source>
        <dbReference type="Pfam" id="PF03016"/>
    </source>
</evidence>
<feature type="compositionally biased region" description="Polar residues" evidence="6">
    <location>
        <begin position="59"/>
        <end position="74"/>
    </location>
</feature>
<dbReference type="PANTHER" id="PTHR11062">
    <property type="entry name" value="EXOSTOSIN HEPARAN SULFATE GLYCOSYLTRANSFERASE -RELATED"/>
    <property type="match status" value="1"/>
</dbReference>
<comment type="similarity">
    <text evidence="2">Belongs to the glycosyltransferase 47 family.</text>
</comment>
<dbReference type="InterPro" id="IPR040911">
    <property type="entry name" value="Exostosin_GT47"/>
</dbReference>
<organism evidence="8 9">
    <name type="scientific">Rhodamnia argentea</name>
    <dbReference type="NCBI Taxonomy" id="178133"/>
    <lineage>
        <taxon>Eukaryota</taxon>
        <taxon>Viridiplantae</taxon>
        <taxon>Streptophyta</taxon>
        <taxon>Embryophyta</taxon>
        <taxon>Tracheophyta</taxon>
        <taxon>Spermatophyta</taxon>
        <taxon>Magnoliopsida</taxon>
        <taxon>eudicotyledons</taxon>
        <taxon>Gunneridae</taxon>
        <taxon>Pentapetalae</taxon>
        <taxon>rosids</taxon>
        <taxon>malvids</taxon>
        <taxon>Myrtales</taxon>
        <taxon>Myrtaceae</taxon>
        <taxon>Myrtoideae</taxon>
        <taxon>Myrteae</taxon>
        <taxon>Australasian group</taxon>
        <taxon>Rhodamnia</taxon>
    </lineage>
</organism>
<name>A0ABM3HKB2_9MYRT</name>
<keyword evidence="3" id="KW-0328">Glycosyltransferase</keyword>
<keyword evidence="4" id="KW-0735">Signal-anchor</keyword>
<gene>
    <name evidence="9" type="primary">LOC115753183</name>
</gene>
<evidence type="ECO:0000256" key="5">
    <source>
        <dbReference type="ARBA" id="ARBA00023034"/>
    </source>
</evidence>
<evidence type="ECO:0000256" key="4">
    <source>
        <dbReference type="ARBA" id="ARBA00022968"/>
    </source>
</evidence>
<proteinExistence type="inferred from homology"/>